<feature type="transmembrane region" description="Helical" evidence="1">
    <location>
        <begin position="357"/>
        <end position="375"/>
    </location>
</feature>
<organism evidence="2 3">
    <name type="scientific">Chitinophaga alhagiae</name>
    <dbReference type="NCBI Taxonomy" id="2203219"/>
    <lineage>
        <taxon>Bacteria</taxon>
        <taxon>Pseudomonadati</taxon>
        <taxon>Bacteroidota</taxon>
        <taxon>Chitinophagia</taxon>
        <taxon>Chitinophagales</taxon>
        <taxon>Chitinophagaceae</taxon>
        <taxon>Chitinophaga</taxon>
    </lineage>
</organism>
<keyword evidence="1" id="KW-1133">Transmembrane helix</keyword>
<keyword evidence="3" id="KW-1185">Reference proteome</keyword>
<feature type="transmembrane region" description="Helical" evidence="1">
    <location>
        <begin position="57"/>
        <end position="76"/>
    </location>
</feature>
<feature type="transmembrane region" description="Helical" evidence="1">
    <location>
        <begin position="446"/>
        <end position="464"/>
    </location>
</feature>
<feature type="transmembrane region" description="Helical" evidence="1">
    <location>
        <begin position="235"/>
        <end position="255"/>
    </location>
</feature>
<dbReference type="Proteomes" id="UP000246099">
    <property type="component" value="Chromosome"/>
</dbReference>
<feature type="transmembrane region" description="Helical" evidence="1">
    <location>
        <begin position="387"/>
        <end position="409"/>
    </location>
</feature>
<evidence type="ECO:0000313" key="3">
    <source>
        <dbReference type="Proteomes" id="UP000246099"/>
    </source>
</evidence>
<reference evidence="2 3" key="1">
    <citation type="submission" date="2018-05" db="EMBL/GenBank/DDBJ databases">
        <title>Chitinophaga sp. nov., isolated from rhizosphere soil of Alhagi.</title>
        <authorList>
            <person name="Liu Y."/>
        </authorList>
    </citation>
    <scope>NUCLEOTIDE SEQUENCE [LARGE SCALE GENOMIC DNA]</scope>
    <source>
        <strain evidence="2 3">T22</strain>
    </source>
</reference>
<evidence type="ECO:0000256" key="1">
    <source>
        <dbReference type="SAM" id="Phobius"/>
    </source>
</evidence>
<feature type="transmembrane region" description="Helical" evidence="1">
    <location>
        <begin position="262"/>
        <end position="283"/>
    </location>
</feature>
<feature type="transmembrane region" description="Helical" evidence="1">
    <location>
        <begin position="15"/>
        <end position="36"/>
    </location>
</feature>
<gene>
    <name evidence="2" type="ORF">DLD77_01015</name>
</gene>
<keyword evidence="1" id="KW-0812">Transmembrane</keyword>
<feature type="transmembrane region" description="Helical" evidence="1">
    <location>
        <begin position="201"/>
        <end position="220"/>
    </location>
</feature>
<protein>
    <recommendedName>
        <fullName evidence="4">ABC transporter permease</fullName>
    </recommendedName>
</protein>
<evidence type="ECO:0000313" key="2">
    <source>
        <dbReference type="EMBL" id="AWO00385.1"/>
    </source>
</evidence>
<dbReference type="RefSeq" id="WP_119075760.1">
    <property type="nucleotide sequence ID" value="NZ_CP029600.1"/>
</dbReference>
<evidence type="ECO:0008006" key="4">
    <source>
        <dbReference type="Google" id="ProtNLM"/>
    </source>
</evidence>
<accession>A0ABM6W8Z4</accession>
<name>A0ABM6W8Z4_9BACT</name>
<keyword evidence="1" id="KW-0472">Membrane</keyword>
<proteinExistence type="predicted"/>
<dbReference type="EMBL" id="CP029600">
    <property type="protein sequence ID" value="AWO00385.1"/>
    <property type="molecule type" value="Genomic_DNA"/>
</dbReference>
<feature type="transmembrane region" description="Helical" evidence="1">
    <location>
        <begin position="510"/>
        <end position="527"/>
    </location>
</feature>
<sequence>MNRFFLAVVGFFKPLWVRLGVNVPQLMAILDVKLKMDDRRPNAYTHMRQQKKKEQKYGSLAVVLISFLMGVFYLFVFSLSSNPLMQLFIWFSVFIVMLSITLISDFTSVLIDVKDNFVILPKPVNDKTVVVSRILHIMVHVSKIVVPLMLPAFIWLAVTQGVVVLWFAALVFLLSVLCIFLINAVYLLALKLTTPERFKEILNYVQIIFSVIVFATYYLVPRLTRNLHLDDIDLWAYPLLNLAPSFWFAAAYAAVAQGAYTWLMLLYIALALAVPVLSLWLVVKVFAPSFNRKLAMLSGSGGEAPPAKKQVARQPQTGRMPLYKRLAAWFSRGRQEQLAFELVWLVTGRSREFKLKVYPSLAYVLVYFVFFLLSGKHTSPAAAWDQLSSGNAFVILIYSSTFVFITAITNLVYSDKFRAGWVYYAAPVEAPGPLLMGAFKAAFVKFFLPFYIVIAIFSLAVWGVGVVPDLLLGLVNVALVNIIFAFLFLRKLPFATEINIKQGAGGFLRGLMVLMVPGMLGLLHYATTLLRGGKPVFGIYLSANWLVLIFALFSATAFYLLQAKYRETSWAVLER</sequence>
<feature type="transmembrane region" description="Helical" evidence="1">
    <location>
        <begin position="134"/>
        <end position="158"/>
    </location>
</feature>
<feature type="transmembrane region" description="Helical" evidence="1">
    <location>
        <begin position="470"/>
        <end position="489"/>
    </location>
</feature>
<feature type="transmembrane region" description="Helical" evidence="1">
    <location>
        <begin position="164"/>
        <end position="189"/>
    </location>
</feature>
<feature type="transmembrane region" description="Helical" evidence="1">
    <location>
        <begin position="88"/>
        <end position="113"/>
    </location>
</feature>
<feature type="transmembrane region" description="Helical" evidence="1">
    <location>
        <begin position="539"/>
        <end position="561"/>
    </location>
</feature>